<evidence type="ECO:0008006" key="4">
    <source>
        <dbReference type="Google" id="ProtNLM"/>
    </source>
</evidence>
<dbReference type="AlphaFoldDB" id="A0A1C3H513"/>
<evidence type="ECO:0000313" key="3">
    <source>
        <dbReference type="Proteomes" id="UP000190837"/>
    </source>
</evidence>
<reference evidence="3" key="1">
    <citation type="submission" date="2016-04" db="EMBL/GenBank/DDBJ databases">
        <authorList>
            <person name="Tagini F."/>
        </authorList>
    </citation>
    <scope>NUCLEOTIDE SEQUENCE [LARGE SCALE GENOMIC DNA]</scope>
    <source>
        <strain evidence="3">CHUV0807</strain>
    </source>
</reference>
<accession>A0A1C3H513</accession>
<name>A0A1C3H513_9GAMM</name>
<feature type="signal peptide" evidence="1">
    <location>
        <begin position="1"/>
        <end position="16"/>
    </location>
</feature>
<dbReference type="Proteomes" id="UP000190837">
    <property type="component" value="Unassembled WGS sequence"/>
</dbReference>
<feature type="chain" id="PRO_5008674873" description="Lipoprotein" evidence="1">
    <location>
        <begin position="17"/>
        <end position="87"/>
    </location>
</feature>
<dbReference type="Pfam" id="PF23793">
    <property type="entry name" value="LysC"/>
    <property type="match status" value="1"/>
</dbReference>
<dbReference type="PROSITE" id="PS51257">
    <property type="entry name" value="PROKAR_LIPOPROTEIN"/>
    <property type="match status" value="1"/>
</dbReference>
<dbReference type="EMBL" id="FKLO01000054">
    <property type="protein sequence ID" value="SAM66268.1"/>
    <property type="molecule type" value="Genomic_DNA"/>
</dbReference>
<organism evidence="2 3">
    <name type="scientific">Cardiobacterium hominis</name>
    <dbReference type="NCBI Taxonomy" id="2718"/>
    <lineage>
        <taxon>Bacteria</taxon>
        <taxon>Pseudomonadati</taxon>
        <taxon>Pseudomonadota</taxon>
        <taxon>Gammaproteobacteria</taxon>
        <taxon>Cardiobacteriales</taxon>
        <taxon>Cardiobacteriaceae</taxon>
        <taxon>Cardiobacterium</taxon>
    </lineage>
</organism>
<proteinExistence type="predicted"/>
<protein>
    <recommendedName>
        <fullName evidence="4">Lipoprotein</fullName>
    </recommendedName>
</protein>
<dbReference type="RefSeq" id="WP_143312271.1">
    <property type="nucleotide sequence ID" value="NZ_FKLO01000054.1"/>
</dbReference>
<evidence type="ECO:0000313" key="2">
    <source>
        <dbReference type="EMBL" id="SAM66268.1"/>
    </source>
</evidence>
<keyword evidence="1" id="KW-0732">Signal</keyword>
<dbReference type="InterPro" id="IPR058979">
    <property type="entry name" value="LysC-like"/>
</dbReference>
<gene>
    <name evidence="2" type="ORF">CHUV0807_1593</name>
</gene>
<evidence type="ECO:0000256" key="1">
    <source>
        <dbReference type="SAM" id="SignalP"/>
    </source>
</evidence>
<sequence>MRAIALLLAISLTACARDIPRYHPIAVPTGLTTPVAIPEKPDPQRATQRDVARYLIEQHQALATCNARLTVIRQWSERWMKPTAPQR</sequence>